<proteinExistence type="predicted"/>
<dbReference type="Proteomes" id="UP001152607">
    <property type="component" value="Unassembled WGS sequence"/>
</dbReference>
<evidence type="ECO:0000313" key="2">
    <source>
        <dbReference type="Proteomes" id="UP001152607"/>
    </source>
</evidence>
<gene>
    <name evidence="1" type="ORF">PDIGIT_LOCUS7151</name>
</gene>
<dbReference type="EMBL" id="CAOQHR010000004">
    <property type="protein sequence ID" value="CAI6334097.1"/>
    <property type="molecule type" value="Genomic_DNA"/>
</dbReference>
<evidence type="ECO:0000313" key="1">
    <source>
        <dbReference type="EMBL" id="CAI6334097.1"/>
    </source>
</evidence>
<keyword evidence="2" id="KW-1185">Reference proteome</keyword>
<name>A0A9W4UG59_9PLEO</name>
<comment type="caution">
    <text evidence="1">The sequence shown here is derived from an EMBL/GenBank/DDBJ whole genome shotgun (WGS) entry which is preliminary data.</text>
</comment>
<accession>A0A9W4UG59</accession>
<organism evidence="1 2">
    <name type="scientific">Periconia digitata</name>
    <dbReference type="NCBI Taxonomy" id="1303443"/>
    <lineage>
        <taxon>Eukaryota</taxon>
        <taxon>Fungi</taxon>
        <taxon>Dikarya</taxon>
        <taxon>Ascomycota</taxon>
        <taxon>Pezizomycotina</taxon>
        <taxon>Dothideomycetes</taxon>
        <taxon>Pleosporomycetidae</taxon>
        <taxon>Pleosporales</taxon>
        <taxon>Massarineae</taxon>
        <taxon>Periconiaceae</taxon>
        <taxon>Periconia</taxon>
    </lineage>
</organism>
<sequence length="74" mass="8428">MSQVIIHGGYSVKHGLGMVSEDEYGIWTHVIITVCDAAYMKFLEHPSTLISSRFEIYDSSACLLQQETRTSKWM</sequence>
<reference evidence="1" key="1">
    <citation type="submission" date="2023-01" db="EMBL/GenBank/DDBJ databases">
        <authorList>
            <person name="Van Ghelder C."/>
            <person name="Rancurel C."/>
        </authorList>
    </citation>
    <scope>NUCLEOTIDE SEQUENCE</scope>
    <source>
        <strain evidence="1">CNCM I-4278</strain>
    </source>
</reference>
<protein>
    <submittedName>
        <fullName evidence="1">Uncharacterized protein</fullName>
    </submittedName>
</protein>
<dbReference type="AlphaFoldDB" id="A0A9W4UG59"/>